<evidence type="ECO:0000313" key="14">
    <source>
        <dbReference type="Proteomes" id="UP000000723"/>
    </source>
</evidence>
<evidence type="ECO:0000259" key="12">
    <source>
        <dbReference type="SMART" id="SM00471"/>
    </source>
</evidence>
<dbReference type="CDD" id="cd00077">
    <property type="entry name" value="HDc"/>
    <property type="match status" value="1"/>
</dbReference>
<accession>B6YRV6</accession>
<evidence type="ECO:0000256" key="1">
    <source>
        <dbReference type="ARBA" id="ARBA00001946"/>
    </source>
</evidence>
<reference evidence="14" key="1">
    <citation type="journal article" date="2008" name="Science">
        <title>Genome of an endosymbiont coupling N2 fixation to cellulolysis within RT protist cells in termite gut.</title>
        <authorList>
            <person name="Hongoh Y."/>
            <person name="Sharma V.K."/>
            <person name="Prakash T."/>
            <person name="Noda S."/>
            <person name="Toh H."/>
            <person name="Taylor T.D."/>
            <person name="Kudo T."/>
            <person name="Sakaki Y."/>
            <person name="Toyoda A."/>
            <person name="Hattori M."/>
            <person name="Ohkuma M."/>
        </authorList>
    </citation>
    <scope>NUCLEOTIDE SEQUENCE [LARGE SCALE GENOMIC DNA]</scope>
</reference>
<keyword evidence="2 11" id="KW-0808">Transferase</keyword>
<dbReference type="GO" id="GO:0005524">
    <property type="term" value="F:ATP binding"/>
    <property type="evidence" value="ECO:0007669"/>
    <property type="project" value="UniProtKB-KW"/>
</dbReference>
<dbReference type="Gene3D" id="1.10.3090.10">
    <property type="entry name" value="cca-adding enzyme, domain 2"/>
    <property type="match status" value="1"/>
</dbReference>
<dbReference type="InterPro" id="IPR032828">
    <property type="entry name" value="PolyA_RNA-bd"/>
</dbReference>
<dbReference type="SUPFAM" id="SSF81891">
    <property type="entry name" value="Poly A polymerase C-terminal region-like"/>
    <property type="match status" value="1"/>
</dbReference>
<dbReference type="GO" id="GO:0016779">
    <property type="term" value="F:nucleotidyltransferase activity"/>
    <property type="evidence" value="ECO:0007669"/>
    <property type="project" value="UniProtKB-KW"/>
</dbReference>
<dbReference type="Pfam" id="PF12627">
    <property type="entry name" value="PolyA_pol_RNAbd"/>
    <property type="match status" value="1"/>
</dbReference>
<keyword evidence="9" id="KW-0460">Magnesium</keyword>
<evidence type="ECO:0000256" key="8">
    <source>
        <dbReference type="ARBA" id="ARBA00022840"/>
    </source>
</evidence>
<dbReference type="Pfam" id="PF01743">
    <property type="entry name" value="PolyA_pol"/>
    <property type="match status" value="1"/>
</dbReference>
<keyword evidence="5" id="KW-0479">Metal-binding</keyword>
<evidence type="ECO:0000256" key="4">
    <source>
        <dbReference type="ARBA" id="ARBA00022695"/>
    </source>
</evidence>
<evidence type="ECO:0000256" key="9">
    <source>
        <dbReference type="ARBA" id="ARBA00022842"/>
    </source>
</evidence>
<dbReference type="InterPro" id="IPR050124">
    <property type="entry name" value="tRNA_CCA-adding_enzyme"/>
</dbReference>
<dbReference type="SUPFAM" id="SSF81301">
    <property type="entry name" value="Nucleotidyltransferase"/>
    <property type="match status" value="1"/>
</dbReference>
<evidence type="ECO:0000256" key="10">
    <source>
        <dbReference type="ARBA" id="ARBA00022884"/>
    </source>
</evidence>
<comment type="similarity">
    <text evidence="11">Belongs to the tRNA nucleotidyltransferase/poly(A) polymerase family.</text>
</comment>
<dbReference type="eggNOG" id="COG0617">
    <property type="taxonomic scope" value="Bacteria"/>
</dbReference>
<name>B6YRV6_AZOPC</name>
<proteinExistence type="inferred from homology"/>
<dbReference type="STRING" id="511995.CFPG_665"/>
<dbReference type="PANTHER" id="PTHR47545:SF1">
    <property type="entry name" value="MULTIFUNCTIONAL CCA PROTEIN"/>
    <property type="match status" value="1"/>
</dbReference>
<dbReference type="NCBIfam" id="TIGR00277">
    <property type="entry name" value="HDIG"/>
    <property type="match status" value="1"/>
</dbReference>
<dbReference type="AlphaFoldDB" id="B6YRV6"/>
<dbReference type="KEGG" id="aps:CFPG_665"/>
<dbReference type="InterPro" id="IPR002646">
    <property type="entry name" value="PolA_pol_head_dom"/>
</dbReference>
<keyword evidence="8" id="KW-0067">ATP-binding</keyword>
<evidence type="ECO:0000313" key="13">
    <source>
        <dbReference type="EMBL" id="BAG83928.1"/>
    </source>
</evidence>
<keyword evidence="6" id="KW-0547">Nucleotide-binding</keyword>
<gene>
    <name evidence="13" type="ordered locus">CFPG_665</name>
</gene>
<dbReference type="Gene3D" id="1.10.246.80">
    <property type="match status" value="1"/>
</dbReference>
<sequence length="474" mass="54057">MSSIQISREKLQTNPIFRVLTSTSDTLGVDAYVIGGFVRDIFLHRLSKDIDVVCVGNGISLAKEVAKSLGSASLILFKNYGTAQLKYRDIAIEFVGARKESYSWAFRNPIVEEGSLEDDIKRRDFTINTLAICINQNRFGELIDIFDGLTDLEECSIRTPLDPDITFSDDPLRMLRAIRFASQLGFFIESKTFESIGNNCNRINIVSRERIVDELNKIILSPRPSVGFELLEKTGLLRLILPELTALKGIETREGIGHKDNFNHTLAVVDNLAKVSNKLWLRWAALLHDIGKPLVKRFNYRCGWTFHGHECKGAEMLKKIFRRMRMPINNNLQYVEKLVFLHMRPIVLSDNEVTDSAIRRLLFEASDDIDDLMMLCEADITSKNLGKVKQFLYNFKLVRNKLKSIEEKDRVRNFQPPIDGVEIMKMFSLPASKKIGELKLALKEAILDGEIPNEYEAAHNYLINLAKQRGIVED</sequence>
<dbReference type="HOGENOM" id="CLU_015961_6_1_10"/>
<protein>
    <submittedName>
        <fullName evidence="13">tRNA nucleotidyltransferase</fullName>
    </submittedName>
</protein>
<dbReference type="RefSeq" id="WP_012573688.1">
    <property type="nucleotide sequence ID" value="NC_011565.1"/>
</dbReference>
<dbReference type="OrthoDB" id="9805698at2"/>
<keyword evidence="7" id="KW-0692">RNA repair</keyword>
<keyword evidence="10 11" id="KW-0694">RNA-binding</keyword>
<dbReference type="FunFam" id="3.30.460.10:FF:000033">
    <property type="entry name" value="Poly A polymerase head domain protein"/>
    <property type="match status" value="1"/>
</dbReference>
<evidence type="ECO:0000256" key="2">
    <source>
        <dbReference type="ARBA" id="ARBA00022679"/>
    </source>
</evidence>
<dbReference type="SMART" id="SM00471">
    <property type="entry name" value="HDc"/>
    <property type="match status" value="1"/>
</dbReference>
<dbReference type="GO" id="GO:0046872">
    <property type="term" value="F:metal ion binding"/>
    <property type="evidence" value="ECO:0007669"/>
    <property type="project" value="UniProtKB-KW"/>
</dbReference>
<keyword evidence="3" id="KW-0819">tRNA processing</keyword>
<dbReference type="GO" id="GO:0003723">
    <property type="term" value="F:RNA binding"/>
    <property type="evidence" value="ECO:0007669"/>
    <property type="project" value="UniProtKB-KW"/>
</dbReference>
<evidence type="ECO:0000256" key="6">
    <source>
        <dbReference type="ARBA" id="ARBA00022741"/>
    </source>
</evidence>
<evidence type="ECO:0000256" key="7">
    <source>
        <dbReference type="ARBA" id="ARBA00022800"/>
    </source>
</evidence>
<organism evidence="13 14">
    <name type="scientific">Azobacteroides pseudotrichonymphae genomovar. CFP2</name>
    <dbReference type="NCBI Taxonomy" id="511995"/>
    <lineage>
        <taxon>Bacteria</taxon>
        <taxon>Pseudomonadati</taxon>
        <taxon>Bacteroidota</taxon>
        <taxon>Bacteroidia</taxon>
        <taxon>Bacteroidales</taxon>
        <taxon>Candidatus Azobacteroides</taxon>
    </lineage>
</organism>
<dbReference type="GO" id="GO:0008033">
    <property type="term" value="P:tRNA processing"/>
    <property type="evidence" value="ECO:0007669"/>
    <property type="project" value="UniProtKB-KW"/>
</dbReference>
<dbReference type="PANTHER" id="PTHR47545">
    <property type="entry name" value="MULTIFUNCTIONAL CCA PROTEIN"/>
    <property type="match status" value="1"/>
</dbReference>
<dbReference type="InterPro" id="IPR006675">
    <property type="entry name" value="HDIG_dom"/>
</dbReference>
<evidence type="ECO:0000256" key="3">
    <source>
        <dbReference type="ARBA" id="ARBA00022694"/>
    </source>
</evidence>
<dbReference type="CDD" id="cd05398">
    <property type="entry name" value="NT_ClassII-CCAase"/>
    <property type="match status" value="1"/>
</dbReference>
<dbReference type="EMBL" id="AP010656">
    <property type="protein sequence ID" value="BAG83928.1"/>
    <property type="molecule type" value="Genomic_DNA"/>
</dbReference>
<dbReference type="InterPro" id="IPR003607">
    <property type="entry name" value="HD/PDEase_dom"/>
</dbReference>
<dbReference type="GO" id="GO:0042245">
    <property type="term" value="P:RNA repair"/>
    <property type="evidence" value="ECO:0007669"/>
    <property type="project" value="UniProtKB-KW"/>
</dbReference>
<keyword evidence="4" id="KW-0548">Nucleotidyltransferase</keyword>
<dbReference type="InterPro" id="IPR043519">
    <property type="entry name" value="NT_sf"/>
</dbReference>
<feature type="domain" description="HD/PDEase" evidence="12">
    <location>
        <begin position="257"/>
        <end position="364"/>
    </location>
</feature>
<dbReference type="InterPro" id="IPR006674">
    <property type="entry name" value="HD_domain"/>
</dbReference>
<dbReference type="Gene3D" id="3.30.460.10">
    <property type="entry name" value="Beta Polymerase, domain 2"/>
    <property type="match status" value="1"/>
</dbReference>
<dbReference type="Proteomes" id="UP000000723">
    <property type="component" value="Chromosome"/>
</dbReference>
<keyword evidence="14" id="KW-1185">Reference proteome</keyword>
<evidence type="ECO:0000256" key="11">
    <source>
        <dbReference type="RuleBase" id="RU003953"/>
    </source>
</evidence>
<evidence type="ECO:0000256" key="5">
    <source>
        <dbReference type="ARBA" id="ARBA00022723"/>
    </source>
</evidence>
<dbReference type="Pfam" id="PF01966">
    <property type="entry name" value="HD"/>
    <property type="match status" value="1"/>
</dbReference>
<comment type="cofactor">
    <cofactor evidence="1">
        <name>Mg(2+)</name>
        <dbReference type="ChEBI" id="CHEBI:18420"/>
    </cofactor>
</comment>